<dbReference type="Proteomes" id="UP000305792">
    <property type="component" value="Unassembled WGS sequence"/>
</dbReference>
<feature type="compositionally biased region" description="Polar residues" evidence="1">
    <location>
        <begin position="260"/>
        <end position="270"/>
    </location>
</feature>
<gene>
    <name evidence="3" type="ORF">E9998_02975</name>
</gene>
<protein>
    <submittedName>
        <fullName evidence="3">Uncharacterized protein</fullName>
    </submittedName>
</protein>
<dbReference type="PROSITE" id="PS00430">
    <property type="entry name" value="TONB_DEPENDENT_REC_1"/>
    <property type="match status" value="1"/>
</dbReference>
<evidence type="ECO:0000313" key="4">
    <source>
        <dbReference type="Proteomes" id="UP000305792"/>
    </source>
</evidence>
<dbReference type="AlphaFoldDB" id="A0A4S8PKR4"/>
<keyword evidence="2" id="KW-0812">Transmembrane</keyword>
<feature type="region of interest" description="Disordered" evidence="1">
    <location>
        <begin position="209"/>
        <end position="294"/>
    </location>
</feature>
<feature type="compositionally biased region" description="Acidic residues" evidence="1">
    <location>
        <begin position="280"/>
        <end position="294"/>
    </location>
</feature>
<feature type="transmembrane region" description="Helical" evidence="2">
    <location>
        <begin position="21"/>
        <end position="41"/>
    </location>
</feature>
<sequence>MPQYRSKSKGDKPDSGLELSVGQVLAAAGATVIGAVLAKLLNLWGTVAGTAILSVCSSIGAVLILRAMRSTGDRIKSQIAAMSPTARGDAAVTVEVDAERTVVLGPDGTPAAASETVVVTATAEVPETEILPAAGATGDTVEMDVPDLEPEGHVTKVQSRKRTLLAVLVSSVLVFSLTITVLFLIGALTGDGTRFIHDGGDTQTTVIVQTPDETATEPSETATETPSETASPEATASEDPGGGTGETATEEPGETATTPSQTPSTEQGATDPTPSTSPEAAEEEALTEAPTTEE</sequence>
<evidence type="ECO:0000256" key="1">
    <source>
        <dbReference type="SAM" id="MobiDB-lite"/>
    </source>
</evidence>
<reference evidence="3 4" key="1">
    <citation type="journal article" date="2018" name="Int. J. Syst. Evol. Microbiol.">
        <title>Glycomyces paridis sp. nov., isolated from the medicinal plant Paris polyphylla.</title>
        <authorList>
            <person name="Fang X.M."/>
            <person name="Bai J.L."/>
            <person name="Su J."/>
            <person name="Zhao L.L."/>
            <person name="Liu H.Y."/>
            <person name="Ma B.P."/>
            <person name="Zhang Y.Q."/>
            <person name="Yu L.Y."/>
        </authorList>
    </citation>
    <scope>NUCLEOTIDE SEQUENCE [LARGE SCALE GENOMIC DNA]</scope>
    <source>
        <strain evidence="3 4">CPCC 204357</strain>
    </source>
</reference>
<name>A0A4S8PKR4_9ACTN</name>
<dbReference type="OrthoDB" id="5192093at2"/>
<keyword evidence="4" id="KW-1185">Reference proteome</keyword>
<feature type="compositionally biased region" description="Low complexity" evidence="1">
    <location>
        <begin position="210"/>
        <end position="239"/>
    </location>
</feature>
<organism evidence="3 4">
    <name type="scientific">Glycomyces paridis</name>
    <dbReference type="NCBI Taxonomy" id="2126555"/>
    <lineage>
        <taxon>Bacteria</taxon>
        <taxon>Bacillati</taxon>
        <taxon>Actinomycetota</taxon>
        <taxon>Actinomycetes</taxon>
        <taxon>Glycomycetales</taxon>
        <taxon>Glycomycetaceae</taxon>
        <taxon>Glycomyces</taxon>
    </lineage>
</organism>
<keyword evidence="2" id="KW-1133">Transmembrane helix</keyword>
<comment type="caution">
    <text evidence="3">The sequence shown here is derived from an EMBL/GenBank/DDBJ whole genome shotgun (WGS) entry which is preliminary data.</text>
</comment>
<evidence type="ECO:0000256" key="2">
    <source>
        <dbReference type="SAM" id="Phobius"/>
    </source>
</evidence>
<dbReference type="InterPro" id="IPR010916">
    <property type="entry name" value="TonB_box_CS"/>
</dbReference>
<keyword evidence="2" id="KW-0472">Membrane</keyword>
<accession>A0A4S8PKR4</accession>
<dbReference type="RefSeq" id="WP_136528220.1">
    <property type="nucleotide sequence ID" value="NZ_STGX01000002.1"/>
</dbReference>
<feature type="transmembrane region" description="Helical" evidence="2">
    <location>
        <begin position="47"/>
        <end position="68"/>
    </location>
</feature>
<evidence type="ECO:0000313" key="3">
    <source>
        <dbReference type="EMBL" id="THV31347.1"/>
    </source>
</evidence>
<dbReference type="EMBL" id="STGX01000002">
    <property type="protein sequence ID" value="THV31347.1"/>
    <property type="molecule type" value="Genomic_DNA"/>
</dbReference>
<feature type="transmembrane region" description="Helical" evidence="2">
    <location>
        <begin position="164"/>
        <end position="188"/>
    </location>
</feature>
<proteinExistence type="predicted"/>